<sequence>MPDNKLKDLRSKLQSELAKTDINFQEIAVLSQEFLEQDQESLRFSIDAKHIHRLGFELVGKQETALSELIKNA</sequence>
<protein>
    <submittedName>
        <fullName evidence="1">Uncharacterized protein</fullName>
    </submittedName>
</protein>
<reference evidence="1" key="1">
    <citation type="journal article" date="2014" name="Front. Microbiol.">
        <title>High frequency of phylogenetically diverse reductive dehalogenase-homologous genes in deep subseafloor sedimentary metagenomes.</title>
        <authorList>
            <person name="Kawai M."/>
            <person name="Futagami T."/>
            <person name="Toyoda A."/>
            <person name="Takaki Y."/>
            <person name="Nishi S."/>
            <person name="Hori S."/>
            <person name="Arai W."/>
            <person name="Tsubouchi T."/>
            <person name="Morono Y."/>
            <person name="Uchiyama I."/>
            <person name="Ito T."/>
            <person name="Fujiyama A."/>
            <person name="Inagaki F."/>
            <person name="Takami H."/>
        </authorList>
    </citation>
    <scope>NUCLEOTIDE SEQUENCE</scope>
    <source>
        <strain evidence="1">Expedition CK06-06</strain>
    </source>
</reference>
<comment type="caution">
    <text evidence="1">The sequence shown here is derived from an EMBL/GenBank/DDBJ whole genome shotgun (WGS) entry which is preliminary data.</text>
</comment>
<name>X1J426_9ZZZZ</name>
<organism evidence="1">
    <name type="scientific">marine sediment metagenome</name>
    <dbReference type="NCBI Taxonomy" id="412755"/>
    <lineage>
        <taxon>unclassified sequences</taxon>
        <taxon>metagenomes</taxon>
        <taxon>ecological metagenomes</taxon>
    </lineage>
</organism>
<evidence type="ECO:0000313" key="1">
    <source>
        <dbReference type="EMBL" id="GAH89451.1"/>
    </source>
</evidence>
<accession>X1J426</accession>
<dbReference type="AlphaFoldDB" id="X1J426"/>
<gene>
    <name evidence="1" type="ORF">S03H2_60540</name>
</gene>
<proteinExistence type="predicted"/>
<feature type="non-terminal residue" evidence="1">
    <location>
        <position position="73"/>
    </location>
</feature>
<dbReference type="EMBL" id="BARU01039016">
    <property type="protein sequence ID" value="GAH89451.1"/>
    <property type="molecule type" value="Genomic_DNA"/>
</dbReference>